<evidence type="ECO:0000313" key="4">
    <source>
        <dbReference type="Proteomes" id="UP000014760"/>
    </source>
</evidence>
<evidence type="ECO:0000313" key="2">
    <source>
        <dbReference type="EMBL" id="ELU06659.1"/>
    </source>
</evidence>
<evidence type="ECO:0000256" key="1">
    <source>
        <dbReference type="SAM" id="SignalP"/>
    </source>
</evidence>
<dbReference type="EMBL" id="AMQN01001209">
    <property type="status" value="NOT_ANNOTATED_CDS"/>
    <property type="molecule type" value="Genomic_DNA"/>
</dbReference>
<dbReference type="InterPro" id="IPR036375">
    <property type="entry name" value="Hemopexin-like_dom_sf"/>
</dbReference>
<dbReference type="Proteomes" id="UP000014760">
    <property type="component" value="Unassembled WGS sequence"/>
</dbReference>
<feature type="chain" id="PRO_5011952031" description="Apple domain-containing protein" evidence="1">
    <location>
        <begin position="16"/>
        <end position="316"/>
    </location>
</feature>
<feature type="signal peptide" evidence="1">
    <location>
        <begin position="1"/>
        <end position="15"/>
    </location>
</feature>
<dbReference type="SUPFAM" id="SSF50923">
    <property type="entry name" value="Hemopexin-like domain"/>
    <property type="match status" value="1"/>
</dbReference>
<dbReference type="AlphaFoldDB" id="R7UJD1"/>
<name>R7UJD1_CAPTE</name>
<accession>R7UJD1</accession>
<sequence>MWWIIYLLWLEGTATHSCEMFEIKGHTADLDFSTRKRPLNGSQIECAIHCVNIGNCPGFEYSAEGAVDCRLAFDSRVGSQDEDGIRKVVYQTPTPKVNAAVYHVAKGKYLIFINRLVYEYENIGQMAVGPSSTPYPIEHLYPDFKATHLDAIVAFPLRTIFNQILFYGDTAQKYISLKSSASFTMPATLTNEFTPIPHTYGGSRNYLAALRIQVCFESASNKNCTQSIKYKTYYITDTMAHQALGRIGDVPYLISNLYNASFPLDAIPGLPPISTDVTAAVEIHDDQKIVVFSGLKFRVFDIKTRKFSVFSLIKLN</sequence>
<keyword evidence="4" id="KW-1185">Reference proteome</keyword>
<reference evidence="2 4" key="2">
    <citation type="journal article" date="2013" name="Nature">
        <title>Insights into bilaterian evolution from three spiralian genomes.</title>
        <authorList>
            <person name="Simakov O."/>
            <person name="Marletaz F."/>
            <person name="Cho S.J."/>
            <person name="Edsinger-Gonzales E."/>
            <person name="Havlak P."/>
            <person name="Hellsten U."/>
            <person name="Kuo D.H."/>
            <person name="Larsson T."/>
            <person name="Lv J."/>
            <person name="Arendt D."/>
            <person name="Savage R."/>
            <person name="Osoegawa K."/>
            <person name="de Jong P."/>
            <person name="Grimwood J."/>
            <person name="Chapman J.A."/>
            <person name="Shapiro H."/>
            <person name="Aerts A."/>
            <person name="Otillar R.P."/>
            <person name="Terry A.Y."/>
            <person name="Boore J.L."/>
            <person name="Grigoriev I.V."/>
            <person name="Lindberg D.R."/>
            <person name="Seaver E.C."/>
            <person name="Weisblat D.A."/>
            <person name="Putnam N.H."/>
            <person name="Rokhsar D.S."/>
        </authorList>
    </citation>
    <scope>NUCLEOTIDE SEQUENCE</scope>
    <source>
        <strain evidence="2 4">I ESC-2004</strain>
    </source>
</reference>
<evidence type="ECO:0000313" key="3">
    <source>
        <dbReference type="EnsemblMetazoa" id="CapteP189292"/>
    </source>
</evidence>
<reference evidence="4" key="1">
    <citation type="submission" date="2012-12" db="EMBL/GenBank/DDBJ databases">
        <authorList>
            <person name="Hellsten U."/>
            <person name="Grimwood J."/>
            <person name="Chapman J.A."/>
            <person name="Shapiro H."/>
            <person name="Aerts A."/>
            <person name="Otillar R.P."/>
            <person name="Terry A.Y."/>
            <person name="Boore J.L."/>
            <person name="Simakov O."/>
            <person name="Marletaz F."/>
            <person name="Cho S.-J."/>
            <person name="Edsinger-Gonzales E."/>
            <person name="Havlak P."/>
            <person name="Kuo D.-H."/>
            <person name="Larsson T."/>
            <person name="Lv J."/>
            <person name="Arendt D."/>
            <person name="Savage R."/>
            <person name="Osoegawa K."/>
            <person name="de Jong P."/>
            <person name="Lindberg D.R."/>
            <person name="Seaver E.C."/>
            <person name="Weisblat D.A."/>
            <person name="Putnam N.H."/>
            <person name="Grigoriev I.V."/>
            <person name="Rokhsar D.S."/>
        </authorList>
    </citation>
    <scope>NUCLEOTIDE SEQUENCE</scope>
    <source>
        <strain evidence="4">I ESC-2004</strain>
    </source>
</reference>
<organism evidence="2">
    <name type="scientific">Capitella teleta</name>
    <name type="common">Polychaete worm</name>
    <dbReference type="NCBI Taxonomy" id="283909"/>
    <lineage>
        <taxon>Eukaryota</taxon>
        <taxon>Metazoa</taxon>
        <taxon>Spiralia</taxon>
        <taxon>Lophotrochozoa</taxon>
        <taxon>Annelida</taxon>
        <taxon>Polychaeta</taxon>
        <taxon>Sedentaria</taxon>
        <taxon>Scolecida</taxon>
        <taxon>Capitellidae</taxon>
        <taxon>Capitella</taxon>
    </lineage>
</organism>
<keyword evidence="1" id="KW-0732">Signal</keyword>
<dbReference type="EnsemblMetazoa" id="CapteT189292">
    <property type="protein sequence ID" value="CapteP189292"/>
    <property type="gene ID" value="CapteG189292"/>
</dbReference>
<evidence type="ECO:0008006" key="5">
    <source>
        <dbReference type="Google" id="ProtNLM"/>
    </source>
</evidence>
<dbReference type="HOGENOM" id="CLU_880666_0_0_1"/>
<dbReference type="EMBL" id="KB300511">
    <property type="protein sequence ID" value="ELU06659.1"/>
    <property type="molecule type" value="Genomic_DNA"/>
</dbReference>
<protein>
    <recommendedName>
        <fullName evidence="5">Apple domain-containing protein</fullName>
    </recommendedName>
</protein>
<gene>
    <name evidence="2" type="ORF">CAPTEDRAFT_189292</name>
</gene>
<proteinExistence type="predicted"/>
<reference evidence="3" key="3">
    <citation type="submission" date="2015-06" db="UniProtKB">
        <authorList>
            <consortium name="EnsemblMetazoa"/>
        </authorList>
    </citation>
    <scope>IDENTIFICATION</scope>
</reference>